<dbReference type="Pfam" id="PF19456">
    <property type="entry name" value="MobI"/>
    <property type="match status" value="1"/>
</dbReference>
<proteinExistence type="predicted"/>
<evidence type="ECO:0000313" key="2">
    <source>
        <dbReference type="Proteomes" id="UP000017800"/>
    </source>
</evidence>
<reference evidence="1 2" key="2">
    <citation type="submission" date="2013-11" db="EMBL/GenBank/DDBJ databases">
        <title>Whole genome shotgun sequence of Vibrio halioticoli NBRC 102217.</title>
        <authorList>
            <person name="Isaki S."/>
            <person name="Kimura A."/>
            <person name="Ohji S."/>
            <person name="Hosoyama A."/>
            <person name="Fujita N."/>
            <person name="Hashimoto M."/>
            <person name="Hosoyama Y."/>
            <person name="Yamazoe A."/>
        </authorList>
    </citation>
    <scope>NUCLEOTIDE SEQUENCE [LARGE SCALE GENOMIC DNA]</scope>
    <source>
        <strain evidence="1 2">NBRC 102217</strain>
    </source>
</reference>
<dbReference type="RefSeq" id="WP_023405566.1">
    <property type="nucleotide sequence ID" value="NZ_BAUJ01000080.1"/>
</dbReference>
<dbReference type="OrthoDB" id="5906351at2"/>
<dbReference type="Proteomes" id="UP000017800">
    <property type="component" value="Unassembled WGS sequence"/>
</dbReference>
<name>V5F6C5_9VIBR</name>
<protein>
    <submittedName>
        <fullName evidence="1">Uncharacterized protein</fullName>
    </submittedName>
</protein>
<dbReference type="EMBL" id="BAUJ01000080">
    <property type="protein sequence ID" value="GAD91274.1"/>
    <property type="molecule type" value="Genomic_DNA"/>
</dbReference>
<accession>V5F6C5</accession>
<reference evidence="1 2" key="1">
    <citation type="submission" date="2013-10" db="EMBL/GenBank/DDBJ databases">
        <authorList>
            <person name="Ichikawa N."/>
            <person name="Kimura A."/>
            <person name="Ohji S."/>
            <person name="Hosoyama A."/>
            <person name="Fujita N."/>
        </authorList>
    </citation>
    <scope>NUCLEOTIDE SEQUENCE [LARGE SCALE GENOMIC DNA]</scope>
    <source>
        <strain evidence="1 2">NBRC 102217</strain>
    </source>
</reference>
<dbReference type="AlphaFoldDB" id="V5F6C5"/>
<organism evidence="1 2">
    <name type="scientific">Vibrio halioticoli NBRC 102217</name>
    <dbReference type="NCBI Taxonomy" id="1219072"/>
    <lineage>
        <taxon>Bacteria</taxon>
        <taxon>Pseudomonadati</taxon>
        <taxon>Pseudomonadota</taxon>
        <taxon>Gammaproteobacteria</taxon>
        <taxon>Vibrionales</taxon>
        <taxon>Vibrionaceae</taxon>
        <taxon>Vibrio</taxon>
    </lineage>
</organism>
<dbReference type="InterPro" id="IPR045809">
    <property type="entry name" value="MobI"/>
</dbReference>
<keyword evidence="2" id="KW-1185">Reference proteome</keyword>
<comment type="caution">
    <text evidence="1">The sequence shown here is derived from an EMBL/GenBank/DDBJ whole genome shotgun (WGS) entry which is preliminary data.</text>
</comment>
<sequence>MQEIQTAIYNEIDKLYDEAKFYLEFWMTKVAKREVQRVNNKSNREYTNYSLSLEFSGVAFRSRWFRVQFVRNGDKTIRLSKSIAVPRNNIYSKSNFKYADDWEVELIEQVEFGLGPIRNKLKLLMKAHQNILLATKNDKTPLLALPCRERVNVTTRSIAKIKESLM</sequence>
<dbReference type="eggNOG" id="ENOG5031NFB">
    <property type="taxonomic scope" value="Bacteria"/>
</dbReference>
<gene>
    <name evidence="1" type="ORF">VHA01S_080_00140</name>
</gene>
<evidence type="ECO:0000313" key="1">
    <source>
        <dbReference type="EMBL" id="GAD91274.1"/>
    </source>
</evidence>